<dbReference type="SUPFAM" id="SSF88946">
    <property type="entry name" value="Sigma2 domain of RNA polymerase sigma factors"/>
    <property type="match status" value="1"/>
</dbReference>
<dbReference type="InterPro" id="IPR036388">
    <property type="entry name" value="WH-like_DNA-bd_sf"/>
</dbReference>
<feature type="domain" description="RNA polymerase sigma-70 region 2" evidence="5">
    <location>
        <begin position="53"/>
        <end position="110"/>
    </location>
</feature>
<dbReference type="GO" id="GO:0016987">
    <property type="term" value="F:sigma factor activity"/>
    <property type="evidence" value="ECO:0007669"/>
    <property type="project" value="UniProtKB-KW"/>
</dbReference>
<keyword evidence="4" id="KW-0804">Transcription</keyword>
<accession>A0A2P8HSU5</accession>
<comment type="similarity">
    <text evidence="1">Belongs to the sigma-70 factor family. ECF subfamily.</text>
</comment>
<reference evidence="7 8" key="1">
    <citation type="submission" date="2018-03" db="EMBL/GenBank/DDBJ databases">
        <title>Genomic Encyclopedia of Archaeal and Bacterial Type Strains, Phase II (KMG-II): from individual species to whole genera.</title>
        <authorList>
            <person name="Goeker M."/>
        </authorList>
    </citation>
    <scope>NUCLEOTIDE SEQUENCE [LARGE SCALE GENOMIC DNA]</scope>
    <source>
        <strain evidence="7 8">DSM 24859</strain>
    </source>
</reference>
<evidence type="ECO:0000313" key="7">
    <source>
        <dbReference type="EMBL" id="PSL49299.1"/>
    </source>
</evidence>
<keyword evidence="3" id="KW-0731">Sigma factor</keyword>
<proteinExistence type="inferred from homology"/>
<dbReference type="InterPro" id="IPR014284">
    <property type="entry name" value="RNA_pol_sigma-70_dom"/>
</dbReference>
<name>A0A2P8HSU5_CHINA</name>
<evidence type="ECO:0000256" key="4">
    <source>
        <dbReference type="ARBA" id="ARBA00023163"/>
    </source>
</evidence>
<dbReference type="InterPro" id="IPR039425">
    <property type="entry name" value="RNA_pol_sigma-70-like"/>
</dbReference>
<comment type="caution">
    <text evidence="7">The sequence shown here is derived from an EMBL/GenBank/DDBJ whole genome shotgun (WGS) entry which is preliminary data.</text>
</comment>
<dbReference type="CDD" id="cd06171">
    <property type="entry name" value="Sigma70_r4"/>
    <property type="match status" value="1"/>
</dbReference>
<dbReference type="InterPro" id="IPR013324">
    <property type="entry name" value="RNA_pol_sigma_r3/r4-like"/>
</dbReference>
<evidence type="ECO:0000259" key="5">
    <source>
        <dbReference type="Pfam" id="PF04542"/>
    </source>
</evidence>
<evidence type="ECO:0000259" key="6">
    <source>
        <dbReference type="Pfam" id="PF08281"/>
    </source>
</evidence>
<evidence type="ECO:0000256" key="3">
    <source>
        <dbReference type="ARBA" id="ARBA00023082"/>
    </source>
</evidence>
<dbReference type="NCBIfam" id="TIGR02937">
    <property type="entry name" value="sigma70-ECF"/>
    <property type="match status" value="1"/>
</dbReference>
<dbReference type="PANTHER" id="PTHR43133:SF46">
    <property type="entry name" value="RNA POLYMERASE SIGMA-70 FACTOR ECF SUBFAMILY"/>
    <property type="match status" value="1"/>
</dbReference>
<dbReference type="GO" id="GO:0006352">
    <property type="term" value="P:DNA-templated transcription initiation"/>
    <property type="evidence" value="ECO:0007669"/>
    <property type="project" value="InterPro"/>
</dbReference>
<evidence type="ECO:0000256" key="1">
    <source>
        <dbReference type="ARBA" id="ARBA00010641"/>
    </source>
</evidence>
<dbReference type="SUPFAM" id="SSF88659">
    <property type="entry name" value="Sigma3 and sigma4 domains of RNA polymerase sigma factors"/>
    <property type="match status" value="1"/>
</dbReference>
<feature type="domain" description="RNA polymerase sigma factor 70 region 4 type 2" evidence="6">
    <location>
        <begin position="137"/>
        <end position="188"/>
    </location>
</feature>
<dbReference type="Pfam" id="PF04542">
    <property type="entry name" value="Sigma70_r2"/>
    <property type="match status" value="1"/>
</dbReference>
<dbReference type="GO" id="GO:0003677">
    <property type="term" value="F:DNA binding"/>
    <property type="evidence" value="ECO:0007669"/>
    <property type="project" value="InterPro"/>
</dbReference>
<dbReference type="AlphaFoldDB" id="A0A2P8HSU5"/>
<protein>
    <submittedName>
        <fullName evidence="7">RNA polymerase sigma-70 factor (ECF subfamily)</fullName>
    </submittedName>
</protein>
<dbReference type="InterPro" id="IPR013249">
    <property type="entry name" value="RNA_pol_sigma70_r4_t2"/>
</dbReference>
<dbReference type="Proteomes" id="UP000240971">
    <property type="component" value="Unassembled WGS sequence"/>
</dbReference>
<dbReference type="InterPro" id="IPR013325">
    <property type="entry name" value="RNA_pol_sigma_r2"/>
</dbReference>
<dbReference type="EMBL" id="PYAW01000001">
    <property type="protein sequence ID" value="PSL49299.1"/>
    <property type="molecule type" value="Genomic_DNA"/>
</dbReference>
<organism evidence="7 8">
    <name type="scientific">Chitinophaga niastensis</name>
    <dbReference type="NCBI Taxonomy" id="536980"/>
    <lineage>
        <taxon>Bacteria</taxon>
        <taxon>Pseudomonadati</taxon>
        <taxon>Bacteroidota</taxon>
        <taxon>Chitinophagia</taxon>
        <taxon>Chitinophagales</taxon>
        <taxon>Chitinophagaceae</taxon>
        <taxon>Chitinophaga</taxon>
    </lineage>
</organism>
<sequence>MLLCGENIAFYIKARQETFVQDTNNINELIAGCCKKERSSQEALYRNFFGYGMSICLRYAQNREEAVEIMNDGFLKIFQHIQSFDTSRSFKTWLAKIMVNTSIDFLRGKKKMVFVDDISHIPEPGTDDKIVDKLSYEELLKQVQALPPAYRTVFNLYVIEGYQHQEIALMLRISEGTSKSNLFKAKKILKEKIINASTNTSVDGVGQNMSVYKNE</sequence>
<dbReference type="Gene3D" id="1.10.1740.10">
    <property type="match status" value="1"/>
</dbReference>
<keyword evidence="2" id="KW-0805">Transcription regulation</keyword>
<evidence type="ECO:0000256" key="2">
    <source>
        <dbReference type="ARBA" id="ARBA00023015"/>
    </source>
</evidence>
<dbReference type="Gene3D" id="1.10.10.10">
    <property type="entry name" value="Winged helix-like DNA-binding domain superfamily/Winged helix DNA-binding domain"/>
    <property type="match status" value="1"/>
</dbReference>
<dbReference type="InterPro" id="IPR007627">
    <property type="entry name" value="RNA_pol_sigma70_r2"/>
</dbReference>
<dbReference type="PANTHER" id="PTHR43133">
    <property type="entry name" value="RNA POLYMERASE ECF-TYPE SIGMA FACTO"/>
    <property type="match status" value="1"/>
</dbReference>
<evidence type="ECO:0000313" key="8">
    <source>
        <dbReference type="Proteomes" id="UP000240971"/>
    </source>
</evidence>
<gene>
    <name evidence="7" type="ORF">CLV51_101630</name>
</gene>
<dbReference type="Pfam" id="PF08281">
    <property type="entry name" value="Sigma70_r4_2"/>
    <property type="match status" value="1"/>
</dbReference>
<keyword evidence="8" id="KW-1185">Reference proteome</keyword>